<feature type="region of interest" description="Disordered" evidence="1">
    <location>
        <begin position="28"/>
        <end position="118"/>
    </location>
</feature>
<protein>
    <recommendedName>
        <fullName evidence="4">Adhesin domain-containing protein</fullName>
    </recommendedName>
</protein>
<dbReference type="Proteomes" id="UP000198815">
    <property type="component" value="Unassembled WGS sequence"/>
</dbReference>
<gene>
    <name evidence="2" type="ORF">SAMN05443377_10747</name>
</gene>
<feature type="compositionally biased region" description="Low complexity" evidence="1">
    <location>
        <begin position="97"/>
        <end position="117"/>
    </location>
</feature>
<evidence type="ECO:0000313" key="3">
    <source>
        <dbReference type="Proteomes" id="UP000198815"/>
    </source>
</evidence>
<dbReference type="STRING" id="64702.SAMN05443377_10747"/>
<dbReference type="EMBL" id="FOGZ01000007">
    <property type="protein sequence ID" value="SER71747.1"/>
    <property type="molecule type" value="Genomic_DNA"/>
</dbReference>
<dbReference type="AlphaFoldDB" id="A0A1H9RGK2"/>
<evidence type="ECO:0000256" key="1">
    <source>
        <dbReference type="SAM" id="MobiDB-lite"/>
    </source>
</evidence>
<accession>A0A1H9RGK2</accession>
<dbReference type="RefSeq" id="WP_143052814.1">
    <property type="nucleotide sequence ID" value="NZ_FOGZ01000007.1"/>
</dbReference>
<sequence length="348" mass="36877">MSQSPGLEAILADLAAGVIDTTEATRRIEALSSRSAPDTDPYDDPAPARDEYAAGRAQYAQHATERAGQAGQQPARDQSERQTDGSDEPAAQQASTARPEAQHAAEAAPSPAASTSAGTVRRIVIRATGRLVRVIGDPSVPSAEAHGPHTLRRNGELLEVTSESDIGPSLRGFSIVNPPRSAEDLRRLGFGPELVVRVNPKIDVDAEITGGGLTTVQVPRLGRIRVTAGGANLADVVAVRDALVQAGGATVRGPISEGRNRVRVESGSLSVGLYPQANVTVTAQARLGMVSWPEGQPKQLDEYVAGNGAARLDLSVMMGHISVRDEQAPQAETDDQESQHQWWEVWRH</sequence>
<proteinExistence type="predicted"/>
<evidence type="ECO:0008006" key="4">
    <source>
        <dbReference type="Google" id="ProtNLM"/>
    </source>
</evidence>
<reference evidence="3" key="1">
    <citation type="submission" date="2016-10" db="EMBL/GenBank/DDBJ databases">
        <authorList>
            <person name="Varghese N."/>
            <person name="Submissions S."/>
        </authorList>
    </citation>
    <scope>NUCLEOTIDE SEQUENCE [LARGE SCALE GENOMIC DNA]</scope>
    <source>
        <strain evidence="3">DSM 16859</strain>
    </source>
</reference>
<dbReference type="OrthoDB" id="5175422at2"/>
<name>A0A1H9RGK2_9ACTN</name>
<organism evidence="2 3">
    <name type="scientific">Propionibacterium cyclohexanicum</name>
    <dbReference type="NCBI Taxonomy" id="64702"/>
    <lineage>
        <taxon>Bacteria</taxon>
        <taxon>Bacillati</taxon>
        <taxon>Actinomycetota</taxon>
        <taxon>Actinomycetes</taxon>
        <taxon>Propionibacteriales</taxon>
        <taxon>Propionibacteriaceae</taxon>
        <taxon>Propionibacterium</taxon>
    </lineage>
</organism>
<evidence type="ECO:0000313" key="2">
    <source>
        <dbReference type="EMBL" id="SER71747.1"/>
    </source>
</evidence>
<keyword evidence="3" id="KW-1185">Reference proteome</keyword>